<proteinExistence type="predicted"/>
<gene>
    <name evidence="1" type="ORF">CCAM_LOCUS45142</name>
</gene>
<name>A0A484NTI4_9ASTE</name>
<reference evidence="1 2" key="1">
    <citation type="submission" date="2018-04" db="EMBL/GenBank/DDBJ databases">
        <authorList>
            <person name="Vogel A."/>
        </authorList>
    </citation>
    <scope>NUCLEOTIDE SEQUENCE [LARGE SCALE GENOMIC DNA]</scope>
</reference>
<keyword evidence="2" id="KW-1185">Reference proteome</keyword>
<accession>A0A484NTI4</accession>
<dbReference type="EMBL" id="OOIL02006874">
    <property type="protein sequence ID" value="VFR03367.1"/>
    <property type="molecule type" value="Genomic_DNA"/>
</dbReference>
<dbReference type="Proteomes" id="UP000595140">
    <property type="component" value="Unassembled WGS sequence"/>
</dbReference>
<sequence>MYSRKLYPSNAHITRVSHYCFLCWRCLAASICAPWTLTTTTNRALVGSKCHSTAKVPGHRHFHVGSGYVVQPKQSTIVFSF</sequence>
<evidence type="ECO:0000313" key="2">
    <source>
        <dbReference type="Proteomes" id="UP000595140"/>
    </source>
</evidence>
<organism evidence="1 2">
    <name type="scientific">Cuscuta campestris</name>
    <dbReference type="NCBI Taxonomy" id="132261"/>
    <lineage>
        <taxon>Eukaryota</taxon>
        <taxon>Viridiplantae</taxon>
        <taxon>Streptophyta</taxon>
        <taxon>Embryophyta</taxon>
        <taxon>Tracheophyta</taxon>
        <taxon>Spermatophyta</taxon>
        <taxon>Magnoliopsida</taxon>
        <taxon>eudicotyledons</taxon>
        <taxon>Gunneridae</taxon>
        <taxon>Pentapetalae</taxon>
        <taxon>asterids</taxon>
        <taxon>lamiids</taxon>
        <taxon>Solanales</taxon>
        <taxon>Convolvulaceae</taxon>
        <taxon>Cuscuteae</taxon>
        <taxon>Cuscuta</taxon>
        <taxon>Cuscuta subgen. Grammica</taxon>
        <taxon>Cuscuta sect. Cleistogrammica</taxon>
    </lineage>
</organism>
<protein>
    <submittedName>
        <fullName evidence="1">Uncharacterized protein</fullName>
    </submittedName>
</protein>
<dbReference type="AlphaFoldDB" id="A0A484NTI4"/>
<evidence type="ECO:0000313" key="1">
    <source>
        <dbReference type="EMBL" id="VFR03367.1"/>
    </source>
</evidence>